<keyword evidence="1" id="KW-0812">Transmembrane</keyword>
<proteinExistence type="predicted"/>
<keyword evidence="1" id="KW-0472">Membrane</keyword>
<comment type="caution">
    <text evidence="2">The sequence shown here is derived from an EMBL/GenBank/DDBJ whole genome shotgun (WGS) entry which is preliminary data.</text>
</comment>
<organism evidence="2">
    <name type="scientific">hydrocarbon metagenome</name>
    <dbReference type="NCBI Taxonomy" id="938273"/>
    <lineage>
        <taxon>unclassified sequences</taxon>
        <taxon>metagenomes</taxon>
        <taxon>ecological metagenomes</taxon>
    </lineage>
</organism>
<reference evidence="2" key="1">
    <citation type="journal article" date="2015" name="Proc. Natl. Acad. Sci. U.S.A.">
        <title>Networks of energetic and metabolic interactions define dynamics in microbial communities.</title>
        <authorList>
            <person name="Embree M."/>
            <person name="Liu J.K."/>
            <person name="Al-Bassam M.M."/>
            <person name="Zengler K."/>
        </authorList>
    </citation>
    <scope>NUCLEOTIDE SEQUENCE</scope>
</reference>
<keyword evidence="1" id="KW-1133">Transmembrane helix</keyword>
<evidence type="ECO:0000313" key="2">
    <source>
        <dbReference type="EMBL" id="KUG23332.1"/>
    </source>
</evidence>
<feature type="transmembrane region" description="Helical" evidence="1">
    <location>
        <begin position="12"/>
        <end position="32"/>
    </location>
</feature>
<evidence type="ECO:0000256" key="1">
    <source>
        <dbReference type="SAM" id="Phobius"/>
    </source>
</evidence>
<name>A0A0W8FRE1_9ZZZZ</name>
<accession>A0A0W8FRE1</accession>
<sequence>MTLIKNKSVPRINKIDNFLSSLIIFIFIPFHFSPAADGFTLLIYCIRCFLLSFLRTID</sequence>
<protein>
    <submittedName>
        <fullName evidence="2">Uncharacterized protein</fullName>
    </submittedName>
</protein>
<dbReference type="AlphaFoldDB" id="A0A0W8FRE1"/>
<dbReference type="EMBL" id="LNQE01000912">
    <property type="protein sequence ID" value="KUG23332.1"/>
    <property type="molecule type" value="Genomic_DNA"/>
</dbReference>
<gene>
    <name evidence="2" type="ORF">ASZ90_006860</name>
</gene>